<evidence type="ECO:0000256" key="1">
    <source>
        <dbReference type="SAM" id="MobiDB-lite"/>
    </source>
</evidence>
<comment type="caution">
    <text evidence="2">The sequence shown here is derived from an EMBL/GenBank/DDBJ whole genome shotgun (WGS) entry which is preliminary data.</text>
</comment>
<feature type="region of interest" description="Disordered" evidence="1">
    <location>
        <begin position="1"/>
        <end position="21"/>
    </location>
</feature>
<evidence type="ECO:0000313" key="2">
    <source>
        <dbReference type="EMBL" id="KAH3773412.1"/>
    </source>
</evidence>
<gene>
    <name evidence="2" type="ORF">DPMN_174772</name>
</gene>
<accession>A0A9D4E3Z6</accession>
<dbReference type="AlphaFoldDB" id="A0A9D4E3Z6"/>
<keyword evidence="3" id="KW-1185">Reference proteome</keyword>
<organism evidence="2 3">
    <name type="scientific">Dreissena polymorpha</name>
    <name type="common">Zebra mussel</name>
    <name type="synonym">Mytilus polymorpha</name>
    <dbReference type="NCBI Taxonomy" id="45954"/>
    <lineage>
        <taxon>Eukaryota</taxon>
        <taxon>Metazoa</taxon>
        <taxon>Spiralia</taxon>
        <taxon>Lophotrochozoa</taxon>
        <taxon>Mollusca</taxon>
        <taxon>Bivalvia</taxon>
        <taxon>Autobranchia</taxon>
        <taxon>Heteroconchia</taxon>
        <taxon>Euheterodonta</taxon>
        <taxon>Imparidentia</taxon>
        <taxon>Neoheterodontei</taxon>
        <taxon>Myida</taxon>
        <taxon>Dreissenoidea</taxon>
        <taxon>Dreissenidae</taxon>
        <taxon>Dreissena</taxon>
    </lineage>
</organism>
<dbReference type="Proteomes" id="UP000828390">
    <property type="component" value="Unassembled WGS sequence"/>
</dbReference>
<feature type="region of interest" description="Disordered" evidence="1">
    <location>
        <begin position="58"/>
        <end position="79"/>
    </location>
</feature>
<reference evidence="2" key="2">
    <citation type="submission" date="2020-11" db="EMBL/GenBank/DDBJ databases">
        <authorList>
            <person name="McCartney M.A."/>
            <person name="Auch B."/>
            <person name="Kono T."/>
            <person name="Mallez S."/>
            <person name="Becker A."/>
            <person name="Gohl D.M."/>
            <person name="Silverstein K.A.T."/>
            <person name="Koren S."/>
            <person name="Bechman K.B."/>
            <person name="Herman A."/>
            <person name="Abrahante J.E."/>
            <person name="Garbe J."/>
        </authorList>
    </citation>
    <scope>NUCLEOTIDE SEQUENCE</scope>
    <source>
        <strain evidence="2">Duluth1</strain>
        <tissue evidence="2">Whole animal</tissue>
    </source>
</reference>
<evidence type="ECO:0000313" key="3">
    <source>
        <dbReference type="Proteomes" id="UP000828390"/>
    </source>
</evidence>
<dbReference type="EMBL" id="JAIWYP010000009">
    <property type="protein sequence ID" value="KAH3773412.1"/>
    <property type="molecule type" value="Genomic_DNA"/>
</dbReference>
<protein>
    <submittedName>
        <fullName evidence="2">Uncharacterized protein</fullName>
    </submittedName>
</protein>
<name>A0A9D4E3Z6_DREPO</name>
<sequence>MYAVIEAPAQPTHSHKREADDEGLSILKVDVEKAVRSMNAGNFPVVDNVTPGLIKKRMRGNDCTRGGTNPEDLEEEKED</sequence>
<reference evidence="2" key="1">
    <citation type="journal article" date="2019" name="bioRxiv">
        <title>The Genome of the Zebra Mussel, Dreissena polymorpha: A Resource for Invasive Species Research.</title>
        <authorList>
            <person name="McCartney M.A."/>
            <person name="Auch B."/>
            <person name="Kono T."/>
            <person name="Mallez S."/>
            <person name="Zhang Y."/>
            <person name="Obille A."/>
            <person name="Becker A."/>
            <person name="Abrahante J.E."/>
            <person name="Garbe J."/>
            <person name="Badalamenti J.P."/>
            <person name="Herman A."/>
            <person name="Mangelson H."/>
            <person name="Liachko I."/>
            <person name="Sullivan S."/>
            <person name="Sone E.D."/>
            <person name="Koren S."/>
            <person name="Silverstein K.A.T."/>
            <person name="Beckman K.B."/>
            <person name="Gohl D.M."/>
        </authorList>
    </citation>
    <scope>NUCLEOTIDE SEQUENCE</scope>
    <source>
        <strain evidence="2">Duluth1</strain>
        <tissue evidence="2">Whole animal</tissue>
    </source>
</reference>
<proteinExistence type="predicted"/>